<dbReference type="AlphaFoldDB" id="A0A2G4SS43"/>
<evidence type="ECO:0000256" key="2">
    <source>
        <dbReference type="ARBA" id="ARBA00022448"/>
    </source>
</evidence>
<evidence type="ECO:0000313" key="8">
    <source>
        <dbReference type="EMBL" id="PHZ11599.1"/>
    </source>
</evidence>
<dbReference type="GeneID" id="35442166"/>
<dbReference type="InterPro" id="IPR036259">
    <property type="entry name" value="MFS_trans_sf"/>
</dbReference>
<evidence type="ECO:0000256" key="4">
    <source>
        <dbReference type="ARBA" id="ARBA00022989"/>
    </source>
</evidence>
<dbReference type="Pfam" id="PF07690">
    <property type="entry name" value="MFS_1"/>
    <property type="match status" value="1"/>
</dbReference>
<evidence type="ECO:0000259" key="7">
    <source>
        <dbReference type="PROSITE" id="PS50850"/>
    </source>
</evidence>
<keyword evidence="2" id="KW-0813">Transport</keyword>
<dbReference type="EMBL" id="KZ303851">
    <property type="protein sequence ID" value="PHZ11599.1"/>
    <property type="molecule type" value="Genomic_DNA"/>
</dbReference>
<feature type="transmembrane region" description="Helical" evidence="6">
    <location>
        <begin position="200"/>
        <end position="221"/>
    </location>
</feature>
<dbReference type="FunFam" id="1.20.1250.20:FF:000018">
    <property type="entry name" value="MFS transporter permease"/>
    <property type="match status" value="1"/>
</dbReference>
<evidence type="ECO:0000256" key="3">
    <source>
        <dbReference type="ARBA" id="ARBA00022692"/>
    </source>
</evidence>
<keyword evidence="3 6" id="KW-0812">Transmembrane</keyword>
<feature type="transmembrane region" description="Helical" evidence="6">
    <location>
        <begin position="306"/>
        <end position="330"/>
    </location>
</feature>
<proteinExistence type="predicted"/>
<comment type="subcellular location">
    <subcellularLocation>
        <location evidence="1">Membrane</location>
        <topology evidence="1">Multi-pass membrane protein</topology>
    </subcellularLocation>
</comment>
<sequence length="528" mass="58199">MALQSPFNLESTISDSTKIEPNGYLDDHHKTQSMISLNNTSTIDVYSTMEDAKLYETINELNEKKLVKKLDLRIMPLFCLFYFADFLDRANIGNAAIAGLQADLKMSSTQLSTAISAFFITYIIFEIPSNIILERTNAAKWLSFIMFVWGLATLMTAFVKDFTGLFILRLILGAAESGYIPGILFLLSKVYKPQEFSIRVGILLTMATLSGVVSGPLTYLVSSWEGKNGLHGWQYLFITEGAPTVLLSIISYFFLFDDLNEVGWLTNEQKLLQEKRIMQHVDETIHSNSNTTLKTLSVALSDWKTWAFGIIFFLNSINLTSLGVFAPALISGFGFDMSTTQLLTAPPCVTATIGVLLGGYLGGKYNCRSPILAVGSIIVAAAYLCLYLLYDKWALYSTLLVVPIGIGLQASASLGWSALNYPDLTVRAVGVAAVIMIGNIGNIVASFLFKSSDAPRYAPAVLFNLVTAIVSGCLSGLTGLLLYRINRRLDSEPNDKVNNIQKKRERDNLTNKQHRTRLGTFTNTLCGL</sequence>
<feature type="transmembrane region" description="Helical" evidence="6">
    <location>
        <begin position="461"/>
        <end position="483"/>
    </location>
</feature>
<feature type="transmembrane region" description="Helical" evidence="6">
    <location>
        <begin position="139"/>
        <end position="159"/>
    </location>
</feature>
<keyword evidence="5 6" id="KW-0472">Membrane</keyword>
<feature type="domain" description="Major facilitator superfamily (MFS) profile" evidence="7">
    <location>
        <begin position="74"/>
        <end position="490"/>
    </location>
</feature>
<reference evidence="8 9" key="1">
    <citation type="journal article" date="2016" name="Proc. Natl. Acad. Sci. U.S.A.">
        <title>Lipid metabolic changes in an early divergent fungus govern the establishment of a mutualistic symbiosis with endobacteria.</title>
        <authorList>
            <person name="Lastovetsky O.A."/>
            <person name="Gaspar M.L."/>
            <person name="Mondo S.J."/>
            <person name="LaButti K.M."/>
            <person name="Sandor L."/>
            <person name="Grigoriev I.V."/>
            <person name="Henry S.A."/>
            <person name="Pawlowska T.E."/>
        </authorList>
    </citation>
    <scope>NUCLEOTIDE SEQUENCE [LARGE SCALE GENOMIC DNA]</scope>
    <source>
        <strain evidence="8 9">ATCC 52813</strain>
    </source>
</reference>
<keyword evidence="9" id="KW-1185">Reference proteome</keyword>
<dbReference type="PANTHER" id="PTHR43791">
    <property type="entry name" value="PERMEASE-RELATED"/>
    <property type="match status" value="1"/>
</dbReference>
<dbReference type="Proteomes" id="UP000242254">
    <property type="component" value="Unassembled WGS sequence"/>
</dbReference>
<dbReference type="GO" id="GO:0022857">
    <property type="term" value="F:transmembrane transporter activity"/>
    <property type="evidence" value="ECO:0007669"/>
    <property type="project" value="InterPro"/>
</dbReference>
<feature type="transmembrane region" description="Helical" evidence="6">
    <location>
        <begin position="165"/>
        <end position="188"/>
    </location>
</feature>
<dbReference type="SUPFAM" id="SSF103473">
    <property type="entry name" value="MFS general substrate transporter"/>
    <property type="match status" value="1"/>
</dbReference>
<dbReference type="Gene3D" id="1.20.1250.20">
    <property type="entry name" value="MFS general substrate transporter like domains"/>
    <property type="match status" value="2"/>
</dbReference>
<accession>A0A2G4SS43</accession>
<keyword evidence="4 6" id="KW-1133">Transmembrane helix</keyword>
<dbReference type="RefSeq" id="XP_023465307.1">
    <property type="nucleotide sequence ID" value="XM_023611176.1"/>
</dbReference>
<evidence type="ECO:0000256" key="6">
    <source>
        <dbReference type="SAM" id="Phobius"/>
    </source>
</evidence>
<dbReference type="PROSITE" id="PS50850">
    <property type="entry name" value="MFS"/>
    <property type="match status" value="1"/>
</dbReference>
<evidence type="ECO:0000256" key="5">
    <source>
        <dbReference type="ARBA" id="ARBA00023136"/>
    </source>
</evidence>
<dbReference type="PANTHER" id="PTHR43791:SF36">
    <property type="entry name" value="TRANSPORTER, PUTATIVE (AFU_ORTHOLOGUE AFUA_6G08340)-RELATED"/>
    <property type="match status" value="1"/>
</dbReference>
<organism evidence="8 9">
    <name type="scientific">Rhizopus microsporus ATCC 52813</name>
    <dbReference type="NCBI Taxonomy" id="1340429"/>
    <lineage>
        <taxon>Eukaryota</taxon>
        <taxon>Fungi</taxon>
        <taxon>Fungi incertae sedis</taxon>
        <taxon>Mucoromycota</taxon>
        <taxon>Mucoromycotina</taxon>
        <taxon>Mucoromycetes</taxon>
        <taxon>Mucorales</taxon>
        <taxon>Mucorineae</taxon>
        <taxon>Rhizopodaceae</taxon>
        <taxon>Rhizopus</taxon>
    </lineage>
</organism>
<evidence type="ECO:0000256" key="1">
    <source>
        <dbReference type="ARBA" id="ARBA00004141"/>
    </source>
</evidence>
<dbReference type="InterPro" id="IPR020846">
    <property type="entry name" value="MFS_dom"/>
</dbReference>
<feature type="transmembrane region" description="Helical" evidence="6">
    <location>
        <begin position="396"/>
        <end position="416"/>
    </location>
</feature>
<dbReference type="InterPro" id="IPR011701">
    <property type="entry name" value="MFS"/>
</dbReference>
<feature type="transmembrane region" description="Helical" evidence="6">
    <location>
        <begin position="342"/>
        <end position="363"/>
    </location>
</feature>
<feature type="transmembrane region" description="Helical" evidence="6">
    <location>
        <begin position="370"/>
        <end position="390"/>
    </location>
</feature>
<evidence type="ECO:0000313" key="9">
    <source>
        <dbReference type="Proteomes" id="UP000242254"/>
    </source>
</evidence>
<feature type="transmembrane region" description="Helical" evidence="6">
    <location>
        <begin position="233"/>
        <end position="255"/>
    </location>
</feature>
<name>A0A2G4SS43_RHIZD</name>
<protein>
    <submittedName>
        <fullName evidence="8">MFS general substrate transporter</fullName>
    </submittedName>
</protein>
<dbReference type="GO" id="GO:0016020">
    <property type="term" value="C:membrane"/>
    <property type="evidence" value="ECO:0007669"/>
    <property type="project" value="UniProtKB-SubCell"/>
</dbReference>
<feature type="transmembrane region" description="Helical" evidence="6">
    <location>
        <begin position="107"/>
        <end position="127"/>
    </location>
</feature>
<dbReference type="STRING" id="1340429.A0A2G4SS43"/>
<gene>
    <name evidence="8" type="ORF">RHIMIDRAFT_255588</name>
</gene>
<feature type="transmembrane region" description="Helical" evidence="6">
    <location>
        <begin position="428"/>
        <end position="449"/>
    </location>
</feature>